<evidence type="ECO:0000313" key="2">
    <source>
        <dbReference type="EMBL" id="WUM18660.1"/>
    </source>
</evidence>
<evidence type="ECO:0000256" key="1">
    <source>
        <dbReference type="SAM" id="Phobius"/>
    </source>
</evidence>
<gene>
    <name evidence="2" type="ORF">OG579_13020</name>
</gene>
<accession>A0AAU4JY29</accession>
<keyword evidence="1" id="KW-1133">Transmembrane helix</keyword>
<organism evidence="2 3">
    <name type="scientific">Williamsia herbipolensis</name>
    <dbReference type="NCBI Taxonomy" id="1603258"/>
    <lineage>
        <taxon>Bacteria</taxon>
        <taxon>Bacillati</taxon>
        <taxon>Actinomycetota</taxon>
        <taxon>Actinomycetes</taxon>
        <taxon>Mycobacteriales</taxon>
        <taxon>Nocardiaceae</taxon>
        <taxon>Williamsia</taxon>
    </lineage>
</organism>
<reference evidence="2 3" key="1">
    <citation type="submission" date="2022-10" db="EMBL/GenBank/DDBJ databases">
        <title>The complete genomes of actinobacterial strains from the NBC collection.</title>
        <authorList>
            <person name="Joergensen T.S."/>
            <person name="Alvarez Arevalo M."/>
            <person name="Sterndorff E.B."/>
            <person name="Faurdal D."/>
            <person name="Vuksanovic O."/>
            <person name="Mourched A.-S."/>
            <person name="Charusanti P."/>
            <person name="Shaw S."/>
            <person name="Blin K."/>
            <person name="Weber T."/>
        </authorList>
    </citation>
    <scope>NUCLEOTIDE SEQUENCE [LARGE SCALE GENOMIC DNA]</scope>
    <source>
        <strain evidence="2 3">NBC_00319</strain>
    </source>
</reference>
<dbReference type="RefSeq" id="WP_203225391.1">
    <property type="nucleotide sequence ID" value="NZ_CP108021.1"/>
</dbReference>
<name>A0AAU4JY29_9NOCA</name>
<sequence>MTILGLILIVIGLIIPIQWMWIVGIVLAVIGVALAFSGSHGRVVAGRSHYF</sequence>
<feature type="transmembrane region" description="Helical" evidence="1">
    <location>
        <begin position="6"/>
        <end position="36"/>
    </location>
</feature>
<keyword evidence="3" id="KW-1185">Reference proteome</keyword>
<evidence type="ECO:0008006" key="4">
    <source>
        <dbReference type="Google" id="ProtNLM"/>
    </source>
</evidence>
<dbReference type="EMBL" id="CP108021">
    <property type="protein sequence ID" value="WUM18660.1"/>
    <property type="molecule type" value="Genomic_DNA"/>
</dbReference>
<keyword evidence="1" id="KW-0472">Membrane</keyword>
<evidence type="ECO:0000313" key="3">
    <source>
        <dbReference type="Proteomes" id="UP001432128"/>
    </source>
</evidence>
<dbReference type="Proteomes" id="UP001432128">
    <property type="component" value="Chromosome"/>
</dbReference>
<protein>
    <recommendedName>
        <fullName evidence="4">DUF3096 domain-containing protein</fullName>
    </recommendedName>
</protein>
<keyword evidence="1" id="KW-0812">Transmembrane</keyword>
<dbReference type="AlphaFoldDB" id="A0AAU4JY29"/>
<dbReference type="KEGG" id="whr:OG579_13020"/>
<proteinExistence type="predicted"/>